<dbReference type="InterPro" id="IPR011041">
    <property type="entry name" value="Quinoprot_gluc/sorb_DH_b-prop"/>
</dbReference>
<evidence type="ECO:0000259" key="4">
    <source>
        <dbReference type="PROSITE" id="PS51175"/>
    </source>
</evidence>
<keyword evidence="5" id="KW-0808">Transferase</keyword>
<dbReference type="InterPro" id="IPR006584">
    <property type="entry name" value="Cellulose-bd_IV"/>
</dbReference>
<dbReference type="Gene3D" id="2.60.120.260">
    <property type="entry name" value="Galactose-binding domain-like"/>
    <property type="match status" value="1"/>
</dbReference>
<dbReference type="Proteomes" id="UP000516957">
    <property type="component" value="Unassembled WGS sequence"/>
</dbReference>
<comment type="caution">
    <text evidence="5">The sequence shown here is derived from an EMBL/GenBank/DDBJ whole genome shotgun (WGS) entry which is preliminary data.</text>
</comment>
<dbReference type="SMART" id="SM00089">
    <property type="entry name" value="PKD"/>
    <property type="match status" value="2"/>
</dbReference>
<dbReference type="InterPro" id="IPR008979">
    <property type="entry name" value="Galactose-bd-like_sf"/>
</dbReference>
<feature type="domain" description="PKD" evidence="3">
    <location>
        <begin position="1048"/>
        <end position="1132"/>
    </location>
</feature>
<dbReference type="InterPro" id="IPR041542">
    <property type="entry name" value="GH43_C2"/>
</dbReference>
<dbReference type="Gene3D" id="2.60.40.10">
    <property type="entry name" value="Immunoglobulins"/>
    <property type="match status" value="2"/>
</dbReference>
<dbReference type="GO" id="GO:0030246">
    <property type="term" value="F:carbohydrate binding"/>
    <property type="evidence" value="ECO:0007669"/>
    <property type="project" value="InterPro"/>
</dbReference>
<keyword evidence="5" id="KW-0315">Glutamine amidotransferase</keyword>
<feature type="region of interest" description="Disordered" evidence="2">
    <location>
        <begin position="587"/>
        <end position="606"/>
    </location>
</feature>
<evidence type="ECO:0000259" key="3">
    <source>
        <dbReference type="PROSITE" id="PS50093"/>
    </source>
</evidence>
<feature type="domain" description="CBM6" evidence="4">
    <location>
        <begin position="1706"/>
        <end position="1850"/>
    </location>
</feature>
<dbReference type="SMART" id="SM00606">
    <property type="entry name" value="CBD_IV"/>
    <property type="match status" value="1"/>
</dbReference>
<dbReference type="GO" id="GO:0016740">
    <property type="term" value="F:transferase activity"/>
    <property type="evidence" value="ECO:0007669"/>
    <property type="project" value="UniProtKB-KW"/>
</dbReference>
<dbReference type="SUPFAM" id="SSF49785">
    <property type="entry name" value="Galactose-binding domain-like"/>
    <property type="match status" value="1"/>
</dbReference>
<evidence type="ECO:0000313" key="6">
    <source>
        <dbReference type="Proteomes" id="UP000516957"/>
    </source>
</evidence>
<dbReference type="PROSITE" id="PS50093">
    <property type="entry name" value="PKD"/>
    <property type="match status" value="2"/>
</dbReference>
<dbReference type="InterPro" id="IPR011042">
    <property type="entry name" value="6-blade_b-propeller_TolB-like"/>
</dbReference>
<dbReference type="InterPro" id="IPR005084">
    <property type="entry name" value="CBM6"/>
</dbReference>
<dbReference type="InterPro" id="IPR029010">
    <property type="entry name" value="ThuA-like"/>
</dbReference>
<dbReference type="Pfam" id="PF18911">
    <property type="entry name" value="PKD_4"/>
    <property type="match status" value="2"/>
</dbReference>
<dbReference type="Pfam" id="PF22888">
    <property type="entry name" value="FIMAH"/>
    <property type="match status" value="1"/>
</dbReference>
<feature type="region of interest" description="Disordered" evidence="2">
    <location>
        <begin position="1556"/>
        <end position="1578"/>
    </location>
</feature>
<feature type="compositionally biased region" description="Acidic residues" evidence="2">
    <location>
        <begin position="1563"/>
        <end position="1575"/>
    </location>
</feature>
<keyword evidence="6" id="KW-1185">Reference proteome</keyword>
<feature type="domain" description="PKD" evidence="3">
    <location>
        <begin position="708"/>
        <end position="791"/>
    </location>
</feature>
<dbReference type="RefSeq" id="WP_218876276.1">
    <property type="nucleotide sequence ID" value="NZ_CP059163.1"/>
</dbReference>
<dbReference type="EMBL" id="JACCBE010000001">
    <property type="protein sequence ID" value="NYD57415.1"/>
    <property type="molecule type" value="Genomic_DNA"/>
</dbReference>
<dbReference type="Gene3D" id="2.60.120.200">
    <property type="match status" value="2"/>
</dbReference>
<protein>
    <submittedName>
        <fullName evidence="5">PKD repeat protein/glucose/arabinose dehydrogenase/type 1 glutamine amidotransferase</fullName>
    </submittedName>
</protein>
<dbReference type="InterPro" id="IPR054470">
    <property type="entry name" value="FIMAH_dom"/>
</dbReference>
<dbReference type="Gene3D" id="2.120.10.30">
    <property type="entry name" value="TolB, C-terminal domain"/>
    <property type="match status" value="1"/>
</dbReference>
<dbReference type="SUPFAM" id="SSF49299">
    <property type="entry name" value="PKD domain"/>
    <property type="match status" value="2"/>
</dbReference>
<dbReference type="PANTHER" id="PTHR40469">
    <property type="entry name" value="SECRETED GLYCOSYL HYDROLASE"/>
    <property type="match status" value="1"/>
</dbReference>
<dbReference type="InterPro" id="IPR035986">
    <property type="entry name" value="PKD_dom_sf"/>
</dbReference>
<dbReference type="Gene3D" id="3.40.50.880">
    <property type="match status" value="1"/>
</dbReference>
<dbReference type="InterPro" id="IPR013320">
    <property type="entry name" value="ConA-like_dom_sf"/>
</dbReference>
<evidence type="ECO:0000256" key="1">
    <source>
        <dbReference type="ARBA" id="ARBA00022729"/>
    </source>
</evidence>
<dbReference type="SUPFAM" id="SSF50952">
    <property type="entry name" value="Soluble quinoprotein glucose dehydrogenase"/>
    <property type="match status" value="1"/>
</dbReference>
<dbReference type="PANTHER" id="PTHR40469:SF2">
    <property type="entry name" value="GALACTOSE-BINDING DOMAIN-LIKE SUPERFAMILY PROTEIN"/>
    <property type="match status" value="1"/>
</dbReference>
<feature type="domain" description="CBM6" evidence="4">
    <location>
        <begin position="902"/>
        <end position="1038"/>
    </location>
</feature>
<dbReference type="CDD" id="cd04084">
    <property type="entry name" value="CBM6_xylanase-like"/>
    <property type="match status" value="1"/>
</dbReference>
<dbReference type="InterPro" id="IPR000601">
    <property type="entry name" value="PKD_dom"/>
</dbReference>
<dbReference type="SUPFAM" id="SSF49899">
    <property type="entry name" value="Concanavalin A-like lectins/glucanases"/>
    <property type="match status" value="2"/>
</dbReference>
<evidence type="ECO:0000313" key="5">
    <source>
        <dbReference type="EMBL" id="NYD57415.1"/>
    </source>
</evidence>
<dbReference type="Pfam" id="PF06283">
    <property type="entry name" value="ThuA"/>
    <property type="match status" value="1"/>
</dbReference>
<dbReference type="Pfam" id="PF03422">
    <property type="entry name" value="CBM_6"/>
    <property type="match status" value="1"/>
</dbReference>
<dbReference type="NCBIfam" id="NF047446">
    <property type="entry name" value="barrel_OmpL47"/>
    <property type="match status" value="1"/>
</dbReference>
<dbReference type="InterPro" id="IPR058094">
    <property type="entry name" value="Ig-like_OmpL47-like"/>
</dbReference>
<reference evidence="5 6" key="1">
    <citation type="submission" date="2020-07" db="EMBL/GenBank/DDBJ databases">
        <title>Sequencing the genomes of 1000 actinobacteria strains.</title>
        <authorList>
            <person name="Klenk H.-P."/>
        </authorList>
    </citation>
    <scope>NUCLEOTIDE SEQUENCE [LARGE SCALE GENOMIC DNA]</scope>
    <source>
        <strain evidence="5 6">DSM 18965</strain>
    </source>
</reference>
<sequence length="2046" mass="217438">MTYVVTRLRSRARALLTLAVAMLVGLPLAGVWLAAPAQAHEGHGETDPFRALVFSKTSGFRHGSITAGVNAIKQLGVDHEFTVDATEDAGDFTEANLAQYDVVVWLSTTGDVLNASQQAAFEGYIRDGGGYAGIHAASDTEYDWEWYGDLVGAYFKGHPAQQQVTVKVEDPAHPSTAELPALWNRFDELYNYRTNPRGKLHVLASLDEATYNGGDMGVEHPITWCQDYDGGRAWYTGLGHTDASFADPLFLDHLLGGIRTAAGVLPADCSATLPASFEKVTLDDNTQNPMELAIAPDGRVVYVDRNGAVKIILTNGNVVTAGSLNVYTGQEFGLLGVALDLDFDDNGWVYLYHSPAGASAIDRVSRITLSGNTLDMSTKKDVLDIPVQRDQCCHAGGALEFDNDGNLYIATGDNTNPFASGGYSPMDEGEGRSAWDAQRTSGNTFSLSGKVLRITPTAAGGYTVPDGNLFEPGTAKTKPEIYAMGFRNPFRIGLDERTGALLVADYGPDAGSANAQRGPDGRVEWNILDRPGNYGWPFCVGANTPYNDYDFVTQTSGPVHDCDAPVNDSPNNTGLTQLPPAIGAAMWQGKSSSGNPEIGNSGAPMTSGTYAYDPELDSDRKWPAYFDNKAIWADWNNSRLFTVQLDAEGSAVTDVNRFLPDLPMTRPHALQFGPDGALYMIEWGSGFGGNNANSGIYRIDYVQGNRAPIAKATADVTSGAAPLTVAFDSAGSRDPDGTPLTFAWDFDGDGTTDSTEPTASHTYTEVGDYTARLTVTDAGERTAVSNIDIVVGNTAPEVELVLPLDGGFFSFGDTMRYEVVVTDAEDEEIDCDNVVVQPALGHDEHAHGYEQYRGCSGTVPLPGDEGHVGANIFGTITATYTDGGGEGVGSLTGQDTVVLHTKRTEAEYFQSTGRLADSTSSGTPGVQTETTGDTAGGGKNVSYVEGGDWFGWDRMNLTNIDQISMRAASSRAGGATWEVRTGEPTGPTVATIAVPRTAGWQVYGDYSAEPTGPSTEVSGPLYFVQTTGGSNINWIDFIGRGVTDNEKPQLSATADPVTGLAPLEVDFTSSVSDPDGDDPVSVEWDFGDGAGAESADATHTYTTPGTYAAKVTATDARGAEDSKTFAITVQAEPDTCFTGRSDDFVGDSLDTDRWDSIVRPSGNATVSGSHLSIPLTATDIHGANGTPTPDIVLQHLPGGAFEVTTKVTLEARRQYQQAGLIVYGDDDNYLKMVLQGRTGSPSAAGRVFQFAGELAGRATETNTPALGEEFPDTFWVRMSSPDGLDVTASYSSDGITFTEMDGTRSLSGINEPRVGVFGLANRTEALPITAHFDHFRITPDDTATSCDAGGETCFTGRSDGFDGDALDTQRWDSVVRANQDLTVSDGLLSIPLTATDIYGTNNTGTPNIVLQDLPDGEFEVTTKVTLEARRQWQQAGLIIYGDDDNYLKMVKVGRASSPDAAARRFQLTKEVEGSATEDNTPDVGAGFPDTYWVRLSSTDGESVTGSYSADGVSFTEMSRSFTLAGIAGAKVGVFGLANKDSALPVTAEFDHFLLTPDDTATPCEEEEEEEEEDTTEPQVGTTVLGDYAGELVSLVDTEIGGEATLVSAIDGDARTTSATLSLTGLEPAAGYESHLHVGTCDTLGLHYRDDPEGDGTPPNELWPTTPGWESGPRIVAGEDGRAEAAATVAWAPRTDGRSLVLHRDGAIVACATLDLTGPGTVVLDATDDATDDTGVDTVEHRVDGGEWTTYEGPFEISEPGTHTVDYRVSDLAGNTTQGSLDVVVPEPDVEPVAPTVEIAVSPEEPDGDDGWYTGPVTVTPSATGGVGELNLEQRVGSDEWAPYVEPVVVSEDGSTTVAFRATDEEDTASEVVSTEVRVDQTAPVVRVERLTQGQVLSVAAVRRVRVLTQDETAGVASTVVRLDGQVVDAPVDVDAVALLSGKHRLEVRVVDAAGNRTTEEVVFRVAATYRGGRALLNRLEGEGRISVGLDKLLGNRLDKAQRKDRQGKEAQARKTLVKFVRAARRADDQQATRALVDLGRVLRSQV</sequence>
<dbReference type="CDD" id="cd00146">
    <property type="entry name" value="PKD"/>
    <property type="match status" value="2"/>
</dbReference>
<feature type="compositionally biased region" description="Polar residues" evidence="2">
    <location>
        <begin position="914"/>
        <end position="933"/>
    </location>
</feature>
<organism evidence="5 6">
    <name type="scientific">Nocardioides marinisabuli</name>
    <dbReference type="NCBI Taxonomy" id="419476"/>
    <lineage>
        <taxon>Bacteria</taxon>
        <taxon>Bacillati</taxon>
        <taxon>Actinomycetota</taxon>
        <taxon>Actinomycetes</taxon>
        <taxon>Propionibacteriales</taxon>
        <taxon>Nocardioidaceae</taxon>
        <taxon>Nocardioides</taxon>
    </lineage>
</organism>
<keyword evidence="1" id="KW-0732">Signal</keyword>
<dbReference type="InterPro" id="IPR013783">
    <property type="entry name" value="Ig-like_fold"/>
</dbReference>
<evidence type="ECO:0000256" key="2">
    <source>
        <dbReference type="SAM" id="MobiDB-lite"/>
    </source>
</evidence>
<accession>A0A7Y9JQG2</accession>
<dbReference type="InterPro" id="IPR022409">
    <property type="entry name" value="PKD/Chitinase_dom"/>
</dbReference>
<dbReference type="SUPFAM" id="SSF52317">
    <property type="entry name" value="Class I glutamine amidotransferase-like"/>
    <property type="match status" value="1"/>
</dbReference>
<name>A0A7Y9JQG2_9ACTN</name>
<dbReference type="InterPro" id="IPR012938">
    <property type="entry name" value="Glc/Sorbosone_DH"/>
</dbReference>
<proteinExistence type="predicted"/>
<dbReference type="Pfam" id="PF17851">
    <property type="entry name" value="GH43_C2"/>
    <property type="match status" value="2"/>
</dbReference>
<dbReference type="PROSITE" id="PS51175">
    <property type="entry name" value="CBM6"/>
    <property type="match status" value="2"/>
</dbReference>
<gene>
    <name evidence="5" type="ORF">BKA08_001653</name>
</gene>
<dbReference type="Pfam" id="PF07995">
    <property type="entry name" value="GSDH"/>
    <property type="match status" value="1"/>
</dbReference>
<dbReference type="GO" id="GO:0005975">
    <property type="term" value="P:carbohydrate metabolic process"/>
    <property type="evidence" value="ECO:0007669"/>
    <property type="project" value="UniProtKB-ARBA"/>
</dbReference>
<dbReference type="InterPro" id="IPR029062">
    <property type="entry name" value="Class_I_gatase-like"/>
</dbReference>
<feature type="region of interest" description="Disordered" evidence="2">
    <location>
        <begin position="914"/>
        <end position="939"/>
    </location>
</feature>